<organism evidence="1 2">
    <name type="scientific">Acinetobacter wuhouensis</name>
    <dbReference type="NCBI Taxonomy" id="1879050"/>
    <lineage>
        <taxon>Bacteria</taxon>
        <taxon>Pseudomonadati</taxon>
        <taxon>Pseudomonadota</taxon>
        <taxon>Gammaproteobacteria</taxon>
        <taxon>Moraxellales</taxon>
        <taxon>Moraxellaceae</taxon>
        <taxon>Acinetobacter</taxon>
    </lineage>
</organism>
<dbReference type="Gene3D" id="3.40.50.300">
    <property type="entry name" value="P-loop containing nucleotide triphosphate hydrolases"/>
    <property type="match status" value="1"/>
</dbReference>
<gene>
    <name evidence="1" type="ORF">CDG68_04185</name>
</gene>
<evidence type="ECO:0000313" key="2">
    <source>
        <dbReference type="Proteomes" id="UP000279962"/>
    </source>
</evidence>
<reference evidence="1 2" key="1">
    <citation type="submission" date="2018-10" db="EMBL/GenBank/DDBJ databases">
        <title>The complete genome of Acinetobacter wuhouensis strain WCHAW010062.</title>
        <authorList>
            <person name="Hu Y."/>
            <person name="Long H."/>
            <person name="Feng Y."/>
            <person name="Zong Z."/>
        </authorList>
    </citation>
    <scope>NUCLEOTIDE SEQUENCE [LARGE SCALE GENOMIC DNA]</scope>
    <source>
        <strain evidence="1 2">WCHAW010062</strain>
    </source>
</reference>
<evidence type="ECO:0000313" key="1">
    <source>
        <dbReference type="EMBL" id="AYO52915.1"/>
    </source>
</evidence>
<dbReference type="SUPFAM" id="SSF52540">
    <property type="entry name" value="P-loop containing nucleoside triphosphate hydrolases"/>
    <property type="match status" value="1"/>
</dbReference>
<proteinExistence type="predicted"/>
<dbReference type="InterPro" id="IPR027417">
    <property type="entry name" value="P-loop_NTPase"/>
</dbReference>
<dbReference type="EMBL" id="CP033133">
    <property type="protein sequence ID" value="AYO52915.1"/>
    <property type="molecule type" value="Genomic_DNA"/>
</dbReference>
<protein>
    <submittedName>
        <fullName evidence="1">KAP family P-loop domain protein</fullName>
    </submittedName>
</protein>
<accession>A0A3G2SYK8</accession>
<dbReference type="AlphaFoldDB" id="A0A3G2SYK8"/>
<name>A0A3G2SYK8_9GAMM</name>
<dbReference type="Proteomes" id="UP000279962">
    <property type="component" value="Chromosome"/>
</dbReference>
<sequence length="574" mass="68014">MMLNEKQERLKELLENNIKNEKVGTAIAITGSWGIGKTYFWKAFLDSQLSDERIYKKNNVFNRKYAYVSLFGIESLGDLKTEIYSNIENYHSTVEIPRWIKNLPSIFKDTKVSQFGVSAPAKIFDSLMFNQVKDAIICFDDFERMSNKLDIKDVMGLANQLKLEKNCQVILILDESKTEDKNKEKYAEYKEKLIDETIKITSVEPLIRENAKDIDGKLVDLMVEFAEKLEIHNFRFFQKVIKLYKQFLEQLPEQVAYSTKEIILVRILQGYLIEDYGQSLNVGWNNFTTEKAMEILEQTNDDDLNKVTHNLFNKLNNIHYKFTGSSDGWFIQFKNWFEQKDQSNRDILYSLANSELISEEVELLKEQRKKLWDQFWNNKIDIDFPKQLFDRTLLLIGVLEIENLDFTCTILNKLGALELANELSDKIYQWIDIELKEDQLSFIDNFASWKRSKNNFYEYIDKYQEEHLYEGLPSLLETVHQYTINNGWSPKHVRSLEIASKNDWKELLFEKIPNDERFQYVNSNLIASKMIKQSMKPELNQHIKKMIIEIYEEKGLESEFYKNYMNYLITRLDD</sequence>